<keyword evidence="3" id="KW-1185">Reference proteome</keyword>
<reference evidence="2 3" key="1">
    <citation type="journal article" date="2018" name="Nat. Ecol. Evol.">
        <title>Genomic signatures of mitonuclear coevolution across populations of Tigriopus californicus.</title>
        <authorList>
            <person name="Barreto F.S."/>
            <person name="Watson E.T."/>
            <person name="Lima T.G."/>
            <person name="Willett C.S."/>
            <person name="Edmands S."/>
            <person name="Li W."/>
            <person name="Burton R.S."/>
        </authorList>
    </citation>
    <scope>NUCLEOTIDE SEQUENCE [LARGE SCALE GENOMIC DNA]</scope>
    <source>
        <strain evidence="2 3">San Diego</strain>
    </source>
</reference>
<evidence type="ECO:0000313" key="3">
    <source>
        <dbReference type="Proteomes" id="UP000318571"/>
    </source>
</evidence>
<feature type="non-terminal residue" evidence="2">
    <location>
        <position position="1"/>
    </location>
</feature>
<dbReference type="EMBL" id="VCGU01000005">
    <property type="protein sequence ID" value="TRY75240.1"/>
    <property type="molecule type" value="Genomic_DNA"/>
</dbReference>
<dbReference type="Proteomes" id="UP000318571">
    <property type="component" value="Chromosome 2"/>
</dbReference>
<sequence>FQKYLPPLPKKSLLSDPPPYQPFESVSADLFEYGGQFFLVLCLLHLQHQGVTRTYNRAQDLFCWPSLKNGVVSLIEKC</sequence>
<dbReference type="AlphaFoldDB" id="A0A553PC51"/>
<name>A0A553PC51_TIGCA</name>
<dbReference type="Gene3D" id="1.10.340.70">
    <property type="match status" value="1"/>
</dbReference>
<organism evidence="2 3">
    <name type="scientific">Tigriopus californicus</name>
    <name type="common">Marine copepod</name>
    <dbReference type="NCBI Taxonomy" id="6832"/>
    <lineage>
        <taxon>Eukaryota</taxon>
        <taxon>Metazoa</taxon>
        <taxon>Ecdysozoa</taxon>
        <taxon>Arthropoda</taxon>
        <taxon>Crustacea</taxon>
        <taxon>Multicrustacea</taxon>
        <taxon>Hexanauplia</taxon>
        <taxon>Copepoda</taxon>
        <taxon>Harpacticoida</taxon>
        <taxon>Harpacticidae</taxon>
        <taxon>Tigriopus</taxon>
    </lineage>
</organism>
<evidence type="ECO:0000259" key="1">
    <source>
        <dbReference type="Pfam" id="PF17921"/>
    </source>
</evidence>
<dbReference type="InterPro" id="IPR041588">
    <property type="entry name" value="Integrase_H2C2"/>
</dbReference>
<evidence type="ECO:0000313" key="2">
    <source>
        <dbReference type="EMBL" id="TRY75240.1"/>
    </source>
</evidence>
<accession>A0A553PC51</accession>
<feature type="domain" description="Integrase zinc-binding" evidence="1">
    <location>
        <begin position="40"/>
        <end position="78"/>
    </location>
</feature>
<comment type="caution">
    <text evidence="2">The sequence shown here is derived from an EMBL/GenBank/DDBJ whole genome shotgun (WGS) entry which is preliminary data.</text>
</comment>
<proteinExistence type="predicted"/>
<dbReference type="Pfam" id="PF17921">
    <property type="entry name" value="Integrase_H2C2"/>
    <property type="match status" value="1"/>
</dbReference>
<gene>
    <name evidence="2" type="ORF">TCAL_15648</name>
</gene>
<feature type="non-terminal residue" evidence="2">
    <location>
        <position position="78"/>
    </location>
</feature>
<protein>
    <recommendedName>
        <fullName evidence="1">Integrase zinc-binding domain-containing protein</fullName>
    </recommendedName>
</protein>